<dbReference type="Proteomes" id="UP000516260">
    <property type="component" value="Chromosome 20"/>
</dbReference>
<reference evidence="1 2" key="1">
    <citation type="submission" date="2019-04" db="EMBL/GenBank/DDBJ databases">
        <title>The sequence and de novo assembly of Takifugu bimaculatus genome using PacBio and Hi-C technologies.</title>
        <authorList>
            <person name="Xu P."/>
            <person name="Liu B."/>
            <person name="Zhou Z."/>
        </authorList>
    </citation>
    <scope>NUCLEOTIDE SEQUENCE [LARGE SCALE GENOMIC DNA]</scope>
    <source>
        <strain evidence="1">TB-2018</strain>
        <tissue evidence="1">Muscle</tissue>
    </source>
</reference>
<gene>
    <name evidence="1" type="ORF">fugu_018446</name>
</gene>
<comment type="caution">
    <text evidence="1">The sequence shown here is derived from an EMBL/GenBank/DDBJ whole genome shotgun (WGS) entry which is preliminary data.</text>
</comment>
<proteinExistence type="predicted"/>
<evidence type="ECO:0000313" key="1">
    <source>
        <dbReference type="EMBL" id="TNM93044.1"/>
    </source>
</evidence>
<protein>
    <submittedName>
        <fullName evidence="1">Uncharacterized protein</fullName>
    </submittedName>
</protein>
<sequence length="100" mass="10866">MYGRGGEAAPPIRTGDSGVKHVDAIMGLTKARVDSRKSAFNKGTDLLSGWENSCKRTCNRNKNPTVSLFLNLQGCFVLWRVYPGGDGRMGWKHPAVASAQ</sequence>
<name>A0A4Z2BL94_9TELE</name>
<dbReference type="EMBL" id="SWLE01000013">
    <property type="protein sequence ID" value="TNM93044.1"/>
    <property type="molecule type" value="Genomic_DNA"/>
</dbReference>
<organism evidence="1 2">
    <name type="scientific">Takifugu bimaculatus</name>
    <dbReference type="NCBI Taxonomy" id="433685"/>
    <lineage>
        <taxon>Eukaryota</taxon>
        <taxon>Metazoa</taxon>
        <taxon>Chordata</taxon>
        <taxon>Craniata</taxon>
        <taxon>Vertebrata</taxon>
        <taxon>Euteleostomi</taxon>
        <taxon>Actinopterygii</taxon>
        <taxon>Neopterygii</taxon>
        <taxon>Teleostei</taxon>
        <taxon>Neoteleostei</taxon>
        <taxon>Acanthomorphata</taxon>
        <taxon>Eupercaria</taxon>
        <taxon>Tetraodontiformes</taxon>
        <taxon>Tetradontoidea</taxon>
        <taxon>Tetraodontidae</taxon>
        <taxon>Takifugu</taxon>
    </lineage>
</organism>
<accession>A0A4Z2BL94</accession>
<evidence type="ECO:0000313" key="2">
    <source>
        <dbReference type="Proteomes" id="UP000516260"/>
    </source>
</evidence>
<keyword evidence="2" id="KW-1185">Reference proteome</keyword>
<dbReference type="AlphaFoldDB" id="A0A4Z2BL94"/>